<dbReference type="SUPFAM" id="SSF161098">
    <property type="entry name" value="MetI-like"/>
    <property type="match status" value="1"/>
</dbReference>
<keyword evidence="3" id="KW-1003">Cell membrane</keyword>
<feature type="transmembrane region" description="Helical" evidence="7">
    <location>
        <begin position="295"/>
        <end position="315"/>
    </location>
</feature>
<evidence type="ECO:0000256" key="6">
    <source>
        <dbReference type="ARBA" id="ARBA00023136"/>
    </source>
</evidence>
<evidence type="ECO:0000256" key="4">
    <source>
        <dbReference type="ARBA" id="ARBA00022692"/>
    </source>
</evidence>
<dbReference type="EMBL" id="CP022753">
    <property type="protein sequence ID" value="ASU82420.1"/>
    <property type="molecule type" value="Genomic_DNA"/>
</dbReference>
<evidence type="ECO:0000259" key="9">
    <source>
        <dbReference type="PROSITE" id="PS50928"/>
    </source>
</evidence>
<dbReference type="AlphaFoldDB" id="A0A223S2R9"/>
<proteinExistence type="inferred from homology"/>
<dbReference type="InterPro" id="IPR050366">
    <property type="entry name" value="BP-dependent_transpt_permease"/>
</dbReference>
<evidence type="ECO:0000313" key="11">
    <source>
        <dbReference type="Proteomes" id="UP000215005"/>
    </source>
</evidence>
<evidence type="ECO:0000256" key="7">
    <source>
        <dbReference type="RuleBase" id="RU363032"/>
    </source>
</evidence>
<dbReference type="InterPro" id="IPR025966">
    <property type="entry name" value="OppC_N"/>
</dbReference>
<feature type="domain" description="ABC transmembrane type-1" evidence="9">
    <location>
        <begin position="128"/>
        <end position="315"/>
    </location>
</feature>
<feature type="transmembrane region" description="Helical" evidence="7">
    <location>
        <begin position="189"/>
        <end position="208"/>
    </location>
</feature>
<dbReference type="InterPro" id="IPR000515">
    <property type="entry name" value="MetI-like"/>
</dbReference>
<dbReference type="PANTHER" id="PTHR43386:SF1">
    <property type="entry name" value="D,D-DIPEPTIDE TRANSPORT SYSTEM PERMEASE PROTEIN DDPC-RELATED"/>
    <property type="match status" value="1"/>
</dbReference>
<dbReference type="OrthoDB" id="6637947at2"/>
<keyword evidence="6 7" id="KW-0472">Membrane</keyword>
<dbReference type="Pfam" id="PF12911">
    <property type="entry name" value="OppC_N"/>
    <property type="match status" value="1"/>
</dbReference>
<dbReference type="Gene3D" id="1.10.3720.10">
    <property type="entry name" value="MetI-like"/>
    <property type="match status" value="1"/>
</dbReference>
<dbReference type="Pfam" id="PF00528">
    <property type="entry name" value="BPD_transp_1"/>
    <property type="match status" value="1"/>
</dbReference>
<comment type="subcellular location">
    <subcellularLocation>
        <location evidence="1 7">Cell membrane</location>
        <topology evidence="1 7">Multi-pass membrane protein</topology>
    </subcellularLocation>
</comment>
<dbReference type="Proteomes" id="UP000215005">
    <property type="component" value="Chromosome"/>
</dbReference>
<keyword evidence="11" id="KW-1185">Reference proteome</keyword>
<dbReference type="KEGG" id="ngv:CDO52_06095"/>
<evidence type="ECO:0000256" key="8">
    <source>
        <dbReference type="SAM" id="MobiDB-lite"/>
    </source>
</evidence>
<evidence type="ECO:0000256" key="1">
    <source>
        <dbReference type="ARBA" id="ARBA00004651"/>
    </source>
</evidence>
<sequence>MSDTEGRGAGRSTGPDARGPAPGPDVETGTPAGGRDAEADPVATPHQRSQTRVIVARFRRHRPAVISLVLLIATAAFAFLGPYVWEWDHLVHREVPGNQPPSLAHPFGTTNAGHDVLGQLMRGTQQTLKVALTVSLLATAVGSVWGAVAGYLRGWPDAIMMRVVDVMLVVPLLVVVSAIGGNFRGGTTWYAVALIIAAFSWTTISRVVRGVVLSLREQEFVEAARAAGASGARIVFRHLLPNAAGPIIVAATLLIAVAILLEASMSFLGFGIQSPDISLGLMVDNARTAAFTRPWLFYPPGLIIVLICLTINFIGDGLRDALDPRQTMVRR</sequence>
<organism evidence="10 11">
    <name type="scientific">Nocardiopsis gilva YIM 90087</name>
    <dbReference type="NCBI Taxonomy" id="1235441"/>
    <lineage>
        <taxon>Bacteria</taxon>
        <taxon>Bacillati</taxon>
        <taxon>Actinomycetota</taxon>
        <taxon>Actinomycetes</taxon>
        <taxon>Streptosporangiales</taxon>
        <taxon>Nocardiopsidaceae</taxon>
        <taxon>Nocardiopsis</taxon>
    </lineage>
</organism>
<evidence type="ECO:0000256" key="2">
    <source>
        <dbReference type="ARBA" id="ARBA00022448"/>
    </source>
</evidence>
<dbReference type="PANTHER" id="PTHR43386">
    <property type="entry name" value="OLIGOPEPTIDE TRANSPORT SYSTEM PERMEASE PROTEIN APPC"/>
    <property type="match status" value="1"/>
</dbReference>
<dbReference type="InterPro" id="IPR035906">
    <property type="entry name" value="MetI-like_sf"/>
</dbReference>
<feature type="transmembrane region" description="Helical" evidence="7">
    <location>
        <begin position="164"/>
        <end position="183"/>
    </location>
</feature>
<keyword evidence="4 7" id="KW-0812">Transmembrane</keyword>
<keyword evidence="5 7" id="KW-1133">Transmembrane helix</keyword>
<evidence type="ECO:0000313" key="10">
    <source>
        <dbReference type="EMBL" id="ASU82420.1"/>
    </source>
</evidence>
<accession>A0A223S2R9</accession>
<dbReference type="RefSeq" id="WP_083920119.1">
    <property type="nucleotide sequence ID" value="NZ_ANBG01000419.1"/>
</dbReference>
<dbReference type="GO" id="GO:0055085">
    <property type="term" value="P:transmembrane transport"/>
    <property type="evidence" value="ECO:0007669"/>
    <property type="project" value="InterPro"/>
</dbReference>
<dbReference type="CDD" id="cd06261">
    <property type="entry name" value="TM_PBP2"/>
    <property type="match status" value="1"/>
</dbReference>
<protein>
    <submittedName>
        <fullName evidence="10">ABC transporter permease</fullName>
    </submittedName>
</protein>
<dbReference type="PROSITE" id="PS50928">
    <property type="entry name" value="ABC_TM1"/>
    <property type="match status" value="1"/>
</dbReference>
<keyword evidence="2 7" id="KW-0813">Transport</keyword>
<feature type="region of interest" description="Disordered" evidence="8">
    <location>
        <begin position="1"/>
        <end position="50"/>
    </location>
</feature>
<feature type="transmembrane region" description="Helical" evidence="7">
    <location>
        <begin position="64"/>
        <end position="85"/>
    </location>
</feature>
<reference evidence="10 11" key="1">
    <citation type="submission" date="2017-08" db="EMBL/GenBank/DDBJ databases">
        <title>The complete genome sequence of Nocardiopsis gilva YIM 90087.</title>
        <authorList>
            <person name="Yin M."/>
            <person name="Tang S."/>
        </authorList>
    </citation>
    <scope>NUCLEOTIDE SEQUENCE [LARGE SCALE GENOMIC DNA]</scope>
    <source>
        <strain evidence="10 11">YIM 90087</strain>
    </source>
</reference>
<dbReference type="GO" id="GO:0005886">
    <property type="term" value="C:plasma membrane"/>
    <property type="evidence" value="ECO:0007669"/>
    <property type="project" value="UniProtKB-SubCell"/>
</dbReference>
<comment type="similarity">
    <text evidence="7">Belongs to the binding-protein-dependent transport system permease family.</text>
</comment>
<evidence type="ECO:0000256" key="5">
    <source>
        <dbReference type="ARBA" id="ARBA00022989"/>
    </source>
</evidence>
<evidence type="ECO:0000256" key="3">
    <source>
        <dbReference type="ARBA" id="ARBA00022475"/>
    </source>
</evidence>
<feature type="transmembrane region" description="Helical" evidence="7">
    <location>
        <begin position="130"/>
        <end position="152"/>
    </location>
</feature>
<feature type="transmembrane region" description="Helical" evidence="7">
    <location>
        <begin position="247"/>
        <end position="272"/>
    </location>
</feature>
<name>A0A223S2R9_9ACTN</name>
<gene>
    <name evidence="10" type="ORF">CDO52_06095</name>
</gene>